<dbReference type="GO" id="GO:0050136">
    <property type="term" value="F:NADH dehydrogenase (quinone) (non-electrogenic) activity"/>
    <property type="evidence" value="ECO:0007669"/>
    <property type="project" value="UniProtKB-UniRule"/>
</dbReference>
<feature type="transmembrane region" description="Helical" evidence="5">
    <location>
        <begin position="74"/>
        <end position="98"/>
    </location>
</feature>
<dbReference type="NCBIfam" id="TIGR01770">
    <property type="entry name" value="NDH_I_N"/>
    <property type="match status" value="1"/>
</dbReference>
<gene>
    <name evidence="5" type="primary">nuoN</name>
    <name evidence="8" type="ORF">TPSD3_05035</name>
</gene>
<evidence type="ECO:0000256" key="2">
    <source>
        <dbReference type="ARBA" id="ARBA00022692"/>
    </source>
</evidence>
<evidence type="ECO:0000259" key="7">
    <source>
        <dbReference type="Pfam" id="PF00361"/>
    </source>
</evidence>
<organism evidence="8 9">
    <name type="scientific">Thioflexithrix psekupsensis</name>
    <dbReference type="NCBI Taxonomy" id="1570016"/>
    <lineage>
        <taxon>Bacteria</taxon>
        <taxon>Pseudomonadati</taxon>
        <taxon>Pseudomonadota</taxon>
        <taxon>Gammaproteobacteria</taxon>
        <taxon>Thiotrichales</taxon>
        <taxon>Thioflexithrix</taxon>
    </lineage>
</organism>
<feature type="transmembrane region" description="Helical" evidence="5">
    <location>
        <begin position="461"/>
        <end position="481"/>
    </location>
</feature>
<dbReference type="PANTHER" id="PTHR22773">
    <property type="entry name" value="NADH DEHYDROGENASE"/>
    <property type="match status" value="1"/>
</dbReference>
<dbReference type="OrthoDB" id="9768329at2"/>
<comment type="catalytic activity">
    <reaction evidence="5">
        <text>a quinone + NADH + 5 H(+)(in) = a quinol + NAD(+) + 4 H(+)(out)</text>
        <dbReference type="Rhea" id="RHEA:57888"/>
        <dbReference type="ChEBI" id="CHEBI:15378"/>
        <dbReference type="ChEBI" id="CHEBI:24646"/>
        <dbReference type="ChEBI" id="CHEBI:57540"/>
        <dbReference type="ChEBI" id="CHEBI:57945"/>
        <dbReference type="ChEBI" id="CHEBI:132124"/>
    </reaction>
</comment>
<keyword evidence="5" id="KW-1278">Translocase</keyword>
<feature type="domain" description="NADH:quinone oxidoreductase/Mrp antiporter transmembrane" evidence="7">
    <location>
        <begin position="129"/>
        <end position="423"/>
    </location>
</feature>
<accession>A0A251X9Y7</accession>
<keyword evidence="5" id="KW-0830">Ubiquinone</keyword>
<evidence type="ECO:0000256" key="6">
    <source>
        <dbReference type="RuleBase" id="RU000320"/>
    </source>
</evidence>
<evidence type="ECO:0000256" key="1">
    <source>
        <dbReference type="ARBA" id="ARBA00004127"/>
    </source>
</evidence>
<feature type="transmembrane region" description="Helical" evidence="5">
    <location>
        <begin position="332"/>
        <end position="353"/>
    </location>
</feature>
<dbReference type="RefSeq" id="WP_086487499.1">
    <property type="nucleotide sequence ID" value="NZ_MSLT01000007.1"/>
</dbReference>
<keyword evidence="5" id="KW-1003">Cell membrane</keyword>
<proteinExistence type="inferred from homology"/>
<feature type="transmembrane region" description="Helical" evidence="5">
    <location>
        <begin position="304"/>
        <end position="326"/>
    </location>
</feature>
<dbReference type="GO" id="GO:0042773">
    <property type="term" value="P:ATP synthesis coupled electron transport"/>
    <property type="evidence" value="ECO:0007669"/>
    <property type="project" value="InterPro"/>
</dbReference>
<protein>
    <recommendedName>
        <fullName evidence="5">NADH-quinone oxidoreductase subunit N</fullName>
        <ecNumber evidence="5">7.1.1.-</ecNumber>
    </recommendedName>
    <alternativeName>
        <fullName evidence="5">NADH dehydrogenase I subunit N</fullName>
    </alternativeName>
    <alternativeName>
        <fullName evidence="5">NDH-1 subunit N</fullName>
    </alternativeName>
</protein>
<feature type="transmembrane region" description="Helical" evidence="5">
    <location>
        <begin position="110"/>
        <end position="129"/>
    </location>
</feature>
<feature type="transmembrane region" description="Helical" evidence="5">
    <location>
        <begin position="374"/>
        <end position="393"/>
    </location>
</feature>
<keyword evidence="4 5" id="KW-0472">Membrane</keyword>
<dbReference type="AlphaFoldDB" id="A0A251X9Y7"/>
<name>A0A251X9Y7_9GAMM</name>
<keyword evidence="5" id="KW-0520">NAD</keyword>
<dbReference type="GO" id="GO:0008137">
    <property type="term" value="F:NADH dehydrogenase (ubiquinone) activity"/>
    <property type="evidence" value="ECO:0007669"/>
    <property type="project" value="InterPro"/>
</dbReference>
<sequence length="484" mass="52442">MDTLFTFVGAELSVLAPEIFLLSMACLILVIDVYLPERLRDLTFQLSQGTLVLVGLLVIAAYPEQRTVVMSGMYVTDAMAAVLKVFIVLVVAMAFIFARPYLRARDLNKGEFYVLGLFATLGMLVMVSAHNLLTIYLGLELLSLSLYAMVAMQRDSLIATEAAMKYFILGALASGMLLYGMSMLYGVTNSLDLAQIATVVQAGGDLQMMMVFGLVFVVVGLAFKLGAVPFHMWIPDVYQGAPTAVTLFISSAPKLAAFAIVMRLLVDGLAALHSSWQDMLIILSVLSMVIGNVVAIAQTNLKRMLAYSTISHVGFLLLGIVAGTQAGYAASMFYTIVYTLMSMGGFAVILLLSRKGFEADNLDDVKGLYQRNPWYAAVMAMLMLSMAGVPPLLGFWAKWAVLNQIVAVGLLWLAIVAVVFSVIGAFYYLRVIKLMYFDAPTDNNPIEAPIEVRLALSGNGVAILALGLVPTPLFTLCLHAMGLH</sequence>
<evidence type="ECO:0000313" key="9">
    <source>
        <dbReference type="Proteomes" id="UP000194798"/>
    </source>
</evidence>
<dbReference type="Pfam" id="PF00361">
    <property type="entry name" value="Proton_antipo_M"/>
    <property type="match status" value="1"/>
</dbReference>
<reference evidence="8 9" key="1">
    <citation type="submission" date="2016-12" db="EMBL/GenBank/DDBJ databases">
        <title>Thioflexothrix psekupsii D3 genome sequencing and assembly.</title>
        <authorList>
            <person name="Fomenkov A."/>
            <person name="Vincze T."/>
            <person name="Grabovich M."/>
            <person name="Anton B.P."/>
            <person name="Dubinina G."/>
            <person name="Orlova M."/>
            <person name="Belousova E."/>
            <person name="Roberts R.J."/>
        </authorList>
    </citation>
    <scope>NUCLEOTIDE SEQUENCE [LARGE SCALE GENOMIC DNA]</scope>
    <source>
        <strain evidence="8">D3</strain>
    </source>
</reference>
<evidence type="ECO:0000256" key="5">
    <source>
        <dbReference type="HAMAP-Rule" id="MF_00445"/>
    </source>
</evidence>
<keyword evidence="9" id="KW-1185">Reference proteome</keyword>
<comment type="caution">
    <text evidence="8">The sequence shown here is derived from an EMBL/GenBank/DDBJ whole genome shotgun (WGS) entry which is preliminary data.</text>
</comment>
<keyword evidence="5" id="KW-0813">Transport</keyword>
<keyword evidence="5" id="KW-0874">Quinone</keyword>
<dbReference type="Proteomes" id="UP000194798">
    <property type="component" value="Unassembled WGS sequence"/>
</dbReference>
<evidence type="ECO:0000256" key="4">
    <source>
        <dbReference type="ARBA" id="ARBA00023136"/>
    </source>
</evidence>
<evidence type="ECO:0000313" key="8">
    <source>
        <dbReference type="EMBL" id="OUD15060.1"/>
    </source>
</evidence>
<dbReference type="InterPro" id="IPR001750">
    <property type="entry name" value="ND/Mrp_TM"/>
</dbReference>
<evidence type="ECO:0000256" key="3">
    <source>
        <dbReference type="ARBA" id="ARBA00022989"/>
    </source>
</evidence>
<dbReference type="NCBIfam" id="NF004442">
    <property type="entry name" value="PRK05777.1-5"/>
    <property type="match status" value="1"/>
</dbReference>
<dbReference type="EMBL" id="MSLT01000007">
    <property type="protein sequence ID" value="OUD15060.1"/>
    <property type="molecule type" value="Genomic_DNA"/>
</dbReference>
<dbReference type="HAMAP" id="MF_00445">
    <property type="entry name" value="NDH1_NuoN_1"/>
    <property type="match status" value="1"/>
</dbReference>
<comment type="subcellular location">
    <subcellularLocation>
        <location evidence="5">Cell membrane</location>
        <topology evidence="5">Multi-pass membrane protein</topology>
    </subcellularLocation>
    <subcellularLocation>
        <location evidence="1">Endomembrane system</location>
        <topology evidence="1">Multi-pass membrane protein</topology>
    </subcellularLocation>
    <subcellularLocation>
        <location evidence="6">Membrane</location>
        <topology evidence="6">Multi-pass membrane protein</topology>
    </subcellularLocation>
</comment>
<feature type="transmembrane region" description="Helical" evidence="5">
    <location>
        <begin position="42"/>
        <end position="62"/>
    </location>
</feature>
<dbReference type="PRINTS" id="PR01434">
    <property type="entry name" value="NADHDHGNASE5"/>
</dbReference>
<feature type="transmembrane region" description="Helical" evidence="5">
    <location>
        <begin position="166"/>
        <end position="188"/>
    </location>
</feature>
<feature type="transmembrane region" description="Helical" evidence="5">
    <location>
        <begin position="279"/>
        <end position="297"/>
    </location>
</feature>
<keyword evidence="2 5" id="KW-0812">Transmembrane</keyword>
<dbReference type="GO" id="GO:0005886">
    <property type="term" value="C:plasma membrane"/>
    <property type="evidence" value="ECO:0007669"/>
    <property type="project" value="UniProtKB-SubCell"/>
</dbReference>
<comment type="subunit">
    <text evidence="5">NDH-1 is composed of 14 different subunits. Subunits NuoA, H, J, K, L, M, N constitute the membrane sector of the complex.</text>
</comment>
<feature type="transmembrane region" description="Helical" evidence="5">
    <location>
        <begin position="12"/>
        <end position="35"/>
    </location>
</feature>
<dbReference type="EC" id="7.1.1.-" evidence="5"/>
<dbReference type="GO" id="GO:0012505">
    <property type="term" value="C:endomembrane system"/>
    <property type="evidence" value="ECO:0007669"/>
    <property type="project" value="UniProtKB-SubCell"/>
</dbReference>
<comment type="function">
    <text evidence="5">NDH-1 shuttles electrons from NADH, via FMN and iron-sulfur (Fe-S) centers, to quinones in the respiratory chain. The immediate electron acceptor for the enzyme in this species is believed to be ubiquinone. Couples the redox reaction to proton translocation (for every two electrons transferred, four hydrogen ions are translocated across the cytoplasmic membrane), and thus conserves the redox energy in a proton gradient.</text>
</comment>
<comment type="similarity">
    <text evidence="5">Belongs to the complex I subunit 2 family.</text>
</comment>
<keyword evidence="3 5" id="KW-1133">Transmembrane helix</keyword>
<feature type="transmembrane region" description="Helical" evidence="5">
    <location>
        <begin position="208"/>
        <end position="234"/>
    </location>
</feature>
<dbReference type="InterPro" id="IPR010096">
    <property type="entry name" value="NADH-Q_OxRdtase_suN/2"/>
</dbReference>
<feature type="transmembrane region" description="Helical" evidence="5">
    <location>
        <begin position="405"/>
        <end position="429"/>
    </location>
</feature>
<dbReference type="GO" id="GO:0048038">
    <property type="term" value="F:quinone binding"/>
    <property type="evidence" value="ECO:0007669"/>
    <property type="project" value="UniProtKB-KW"/>
</dbReference>